<evidence type="ECO:0000313" key="2">
    <source>
        <dbReference type="EMBL" id="CAI0387153.1"/>
    </source>
</evidence>
<accession>A0AAV0HQF3</accession>
<dbReference type="Proteomes" id="UP001154282">
    <property type="component" value="Unassembled WGS sequence"/>
</dbReference>
<name>A0AAV0HQF3_9ROSI</name>
<sequence>MDAKETALQKFNSSSSKLNDFLLAQTDSLKAKLAEAEDKLVLANSEAFTLSEKVCLLEKQLKESECQEDHSILNSEITRLVSENEDLMVKLSKAESKAESEERKCQLLTETSMELNEEIEILKHKSEKVGGLQKQLKDYDIRIQHAEASTEASQEKQTMLYSTIGDMENLIEDLKLKVCKAEEHADSAEDKCIVLSESNAELNEELGFLRGRLDRLEAYLNRCEETKLVAAKGISFQSKVMTDLVMQLAIERERLRKQVIIYNSWMLISFGFLLTG</sequence>
<evidence type="ECO:0000256" key="1">
    <source>
        <dbReference type="SAM" id="Coils"/>
    </source>
</evidence>
<protein>
    <submittedName>
        <fullName evidence="2">Uncharacterized protein</fullName>
    </submittedName>
</protein>
<proteinExistence type="predicted"/>
<comment type="caution">
    <text evidence="2">The sequence shown here is derived from an EMBL/GenBank/DDBJ whole genome shotgun (WGS) entry which is preliminary data.</text>
</comment>
<evidence type="ECO:0000313" key="3">
    <source>
        <dbReference type="Proteomes" id="UP001154282"/>
    </source>
</evidence>
<dbReference type="AlphaFoldDB" id="A0AAV0HQF3"/>
<feature type="coiled-coil region" evidence="1">
    <location>
        <begin position="185"/>
        <end position="219"/>
    </location>
</feature>
<dbReference type="PANTHER" id="PTHR35705">
    <property type="entry name" value="WPP DOMAIN-INTERACTING TAIL-ANCHORED PROTEIN 1"/>
    <property type="match status" value="1"/>
</dbReference>
<organism evidence="2 3">
    <name type="scientific">Linum tenue</name>
    <dbReference type="NCBI Taxonomy" id="586396"/>
    <lineage>
        <taxon>Eukaryota</taxon>
        <taxon>Viridiplantae</taxon>
        <taxon>Streptophyta</taxon>
        <taxon>Embryophyta</taxon>
        <taxon>Tracheophyta</taxon>
        <taxon>Spermatophyta</taxon>
        <taxon>Magnoliopsida</taxon>
        <taxon>eudicotyledons</taxon>
        <taxon>Gunneridae</taxon>
        <taxon>Pentapetalae</taxon>
        <taxon>rosids</taxon>
        <taxon>fabids</taxon>
        <taxon>Malpighiales</taxon>
        <taxon>Linaceae</taxon>
        <taxon>Linum</taxon>
    </lineage>
</organism>
<keyword evidence="1" id="KW-0175">Coiled coil</keyword>
<reference evidence="2" key="1">
    <citation type="submission" date="2022-08" db="EMBL/GenBank/DDBJ databases">
        <authorList>
            <person name="Gutierrez-Valencia J."/>
        </authorList>
    </citation>
    <scope>NUCLEOTIDE SEQUENCE</scope>
</reference>
<dbReference type="PANTHER" id="PTHR35705:SF1">
    <property type="entry name" value="WPP DOMAIN-INTERACTING TAIL-ANCHORED PROTEIN 1"/>
    <property type="match status" value="1"/>
</dbReference>
<keyword evidence="3" id="KW-1185">Reference proteome</keyword>
<dbReference type="EMBL" id="CAMGYJ010000002">
    <property type="protein sequence ID" value="CAI0387153.1"/>
    <property type="molecule type" value="Genomic_DNA"/>
</dbReference>
<feature type="coiled-coil region" evidence="1">
    <location>
        <begin position="19"/>
        <end position="46"/>
    </location>
</feature>
<dbReference type="SUPFAM" id="SSF57997">
    <property type="entry name" value="Tropomyosin"/>
    <property type="match status" value="1"/>
</dbReference>
<dbReference type="InterPro" id="IPR039976">
    <property type="entry name" value="WIT1/WIT2"/>
</dbReference>
<feature type="coiled-coil region" evidence="1">
    <location>
        <begin position="77"/>
        <end position="125"/>
    </location>
</feature>
<gene>
    <name evidence="2" type="ORF">LITE_LOCUS5358</name>
</gene>